<comment type="function">
    <text evidence="8">Uptake of L-lactate across the membrane. Can also transport D-lactate and glycolate.</text>
</comment>
<feature type="transmembrane region" description="Helical" evidence="8">
    <location>
        <begin position="71"/>
        <end position="90"/>
    </location>
</feature>
<evidence type="ECO:0000256" key="4">
    <source>
        <dbReference type="ARBA" id="ARBA00022475"/>
    </source>
</evidence>
<keyword evidence="6 8" id="KW-1133">Transmembrane helix</keyword>
<name>A0ABY2J349_9MICO</name>
<feature type="transmembrane region" description="Helical" evidence="8">
    <location>
        <begin position="225"/>
        <end position="245"/>
    </location>
</feature>
<dbReference type="InterPro" id="IPR003804">
    <property type="entry name" value="Lactate_perm"/>
</dbReference>
<feature type="transmembrane region" description="Helical" evidence="8">
    <location>
        <begin position="391"/>
        <end position="410"/>
    </location>
</feature>
<dbReference type="PANTHER" id="PTHR30003">
    <property type="entry name" value="L-LACTATE PERMEASE"/>
    <property type="match status" value="1"/>
</dbReference>
<organism evidence="10 11">
    <name type="scientific">Cryobacterium sinapicolor</name>
    <dbReference type="NCBI Taxonomy" id="1259236"/>
    <lineage>
        <taxon>Bacteria</taxon>
        <taxon>Bacillati</taxon>
        <taxon>Actinomycetota</taxon>
        <taxon>Actinomycetes</taxon>
        <taxon>Micrococcales</taxon>
        <taxon>Microbacteriaceae</taxon>
        <taxon>Cryobacterium</taxon>
    </lineage>
</organism>
<feature type="region of interest" description="Disordered" evidence="9">
    <location>
        <begin position="299"/>
        <end position="328"/>
    </location>
</feature>
<keyword evidence="5 8" id="KW-0812">Transmembrane</keyword>
<comment type="subcellular location">
    <subcellularLocation>
        <location evidence="1 8">Cell membrane</location>
        <topology evidence="1 8">Multi-pass membrane protein</topology>
    </subcellularLocation>
</comment>
<feature type="transmembrane region" description="Helical" evidence="8">
    <location>
        <begin position="41"/>
        <end position="59"/>
    </location>
</feature>
<evidence type="ECO:0000313" key="10">
    <source>
        <dbReference type="EMBL" id="TFC98757.1"/>
    </source>
</evidence>
<evidence type="ECO:0000256" key="3">
    <source>
        <dbReference type="ARBA" id="ARBA00022448"/>
    </source>
</evidence>
<feature type="transmembrane region" description="Helical" evidence="8">
    <location>
        <begin position="489"/>
        <end position="511"/>
    </location>
</feature>
<keyword evidence="3 8" id="KW-0813">Transport</keyword>
<evidence type="ECO:0000256" key="1">
    <source>
        <dbReference type="ARBA" id="ARBA00004651"/>
    </source>
</evidence>
<evidence type="ECO:0000256" key="2">
    <source>
        <dbReference type="ARBA" id="ARBA00010100"/>
    </source>
</evidence>
<feature type="transmembrane region" description="Helical" evidence="8">
    <location>
        <begin position="111"/>
        <end position="128"/>
    </location>
</feature>
<evidence type="ECO:0000256" key="9">
    <source>
        <dbReference type="SAM" id="MobiDB-lite"/>
    </source>
</evidence>
<feature type="transmembrane region" description="Helical" evidence="8">
    <location>
        <begin position="523"/>
        <end position="543"/>
    </location>
</feature>
<protein>
    <recommendedName>
        <fullName evidence="8">L-lactate permease</fullName>
    </recommendedName>
</protein>
<dbReference type="Proteomes" id="UP000297853">
    <property type="component" value="Unassembled WGS sequence"/>
</dbReference>
<evidence type="ECO:0000256" key="8">
    <source>
        <dbReference type="RuleBase" id="RU365092"/>
    </source>
</evidence>
<feature type="transmembrane region" description="Helical" evidence="8">
    <location>
        <begin position="337"/>
        <end position="359"/>
    </location>
</feature>
<accession>A0ABY2J349</accession>
<comment type="caution">
    <text evidence="8">Lacks conserved residue(s) required for the propagation of feature annotation.</text>
</comment>
<feature type="transmembrane region" description="Helical" evidence="8">
    <location>
        <begin position="430"/>
        <end position="448"/>
    </location>
</feature>
<keyword evidence="11" id="KW-1185">Reference proteome</keyword>
<dbReference type="EMBL" id="SOGQ01000050">
    <property type="protein sequence ID" value="TFC98757.1"/>
    <property type="molecule type" value="Genomic_DNA"/>
</dbReference>
<evidence type="ECO:0000313" key="11">
    <source>
        <dbReference type="Proteomes" id="UP000297853"/>
    </source>
</evidence>
<comment type="similarity">
    <text evidence="2 8">Belongs to the lactate permease family.</text>
</comment>
<dbReference type="NCBIfam" id="TIGR00795">
    <property type="entry name" value="lctP"/>
    <property type="match status" value="1"/>
</dbReference>
<gene>
    <name evidence="10" type="ORF">E3T28_10110</name>
</gene>
<evidence type="ECO:0000256" key="7">
    <source>
        <dbReference type="ARBA" id="ARBA00023136"/>
    </source>
</evidence>
<feature type="transmembrane region" description="Helical" evidence="8">
    <location>
        <begin position="194"/>
        <end position="213"/>
    </location>
</feature>
<feature type="transmembrane region" description="Helical" evidence="8">
    <location>
        <begin position="12"/>
        <end position="34"/>
    </location>
</feature>
<evidence type="ECO:0000256" key="5">
    <source>
        <dbReference type="ARBA" id="ARBA00022692"/>
    </source>
</evidence>
<keyword evidence="4 8" id="KW-1003">Cell membrane</keyword>
<feature type="transmembrane region" description="Helical" evidence="8">
    <location>
        <begin position="160"/>
        <end position="182"/>
    </location>
</feature>
<reference evidence="10 11" key="1">
    <citation type="submission" date="2019-03" db="EMBL/GenBank/DDBJ databases">
        <title>Genomics of glacier-inhabiting Cryobacterium strains.</title>
        <authorList>
            <person name="Liu Q."/>
            <person name="Xin Y.-H."/>
        </authorList>
    </citation>
    <scope>NUCLEOTIDE SEQUENCE [LARGE SCALE GENOMIC DNA]</scope>
    <source>
        <strain evidence="10 11">TMT1-23-1</strain>
    </source>
</reference>
<evidence type="ECO:0000256" key="6">
    <source>
        <dbReference type="ARBA" id="ARBA00022989"/>
    </source>
</evidence>
<proteinExistence type="inferred from homology"/>
<feature type="transmembrane region" description="Helical" evidence="8">
    <location>
        <begin position="251"/>
        <end position="268"/>
    </location>
</feature>
<keyword evidence="7 8" id="KW-0472">Membrane</keyword>
<sequence>MFQQILDPILGSLVLSAICAALPLILLFVLLGVFRVKAHKAALASLLLSVVLAVVGWQMPVGQALSATAAGIFYGLFPILWILVNALWIYKLTVATPWFEVLGRTIRSISNDLRILAILIAFCFGALLESLAGFGAPVAISAAMLMAAGMKPLKSAMVSLLANTAPVAFGAMAAPIIALNGVTGLPIQDLASMAGRQTPFIAVIVPLILVFIVDGKRGIKQTWPVAVVAGLVFGLAQFVTANYFAVELTDVVAAVATVAAVLIMLRFWQPSESMGLNDDVELSGAENLVSTTVGAAVPESAMRSTPTTALKSARRSADSPDLTDNTRPEPRQVWKAVAPYLIIMGIFSIAQIPAVKAWLGVVGSVTFPWPGLDVVDAAGNPVPATTFKLDHIKATGTLLLFSGLITMALYKVSFRQGLKIYGDTLVQLRWTIVTVTAVLALSFVMNLSGQTASLGAWLATAGVFFAVISPLIGWIGVALTGSDTSSNALFGQLQVTAANATGLSPVLMAAANSSAGVLGKMLSLQNLAVAAAAVGLVGAESLLFRKLVGWSLGLLVLITILIVLQSTPVLGWMVP</sequence>
<dbReference type="PANTHER" id="PTHR30003:SF0">
    <property type="entry name" value="GLYCOLATE PERMEASE GLCA-RELATED"/>
    <property type="match status" value="1"/>
</dbReference>
<feature type="transmembrane region" description="Helical" evidence="8">
    <location>
        <begin position="454"/>
        <end position="477"/>
    </location>
</feature>
<feature type="transmembrane region" description="Helical" evidence="8">
    <location>
        <begin position="550"/>
        <end position="574"/>
    </location>
</feature>
<comment type="caution">
    <text evidence="10">The sequence shown here is derived from an EMBL/GenBank/DDBJ whole genome shotgun (WGS) entry which is preliminary data.</text>
</comment>
<dbReference type="RefSeq" id="WP_134430503.1">
    <property type="nucleotide sequence ID" value="NZ_SOGQ01000050.1"/>
</dbReference>
<dbReference type="Pfam" id="PF02652">
    <property type="entry name" value="Lactate_perm"/>
    <property type="match status" value="1"/>
</dbReference>